<protein>
    <submittedName>
        <fullName evidence="1">11163_t:CDS:1</fullName>
    </submittedName>
</protein>
<reference evidence="1" key="1">
    <citation type="submission" date="2021-06" db="EMBL/GenBank/DDBJ databases">
        <authorList>
            <person name="Kallberg Y."/>
            <person name="Tangrot J."/>
            <person name="Rosling A."/>
        </authorList>
    </citation>
    <scope>NUCLEOTIDE SEQUENCE</scope>
    <source>
        <strain evidence="1">MA461A</strain>
    </source>
</reference>
<feature type="non-terminal residue" evidence="1">
    <location>
        <position position="47"/>
    </location>
</feature>
<dbReference type="EMBL" id="CAJVQC010139185">
    <property type="protein sequence ID" value="CAG8843622.1"/>
    <property type="molecule type" value="Genomic_DNA"/>
</dbReference>
<sequence length="47" mass="5604">NFAINGLQRERRDENSLFFTLPSNTELHTVRRNIKILFPNAFMDRPN</sequence>
<feature type="non-terminal residue" evidence="1">
    <location>
        <position position="1"/>
    </location>
</feature>
<evidence type="ECO:0000313" key="1">
    <source>
        <dbReference type="EMBL" id="CAG8843622.1"/>
    </source>
</evidence>
<comment type="caution">
    <text evidence="1">The sequence shown here is derived from an EMBL/GenBank/DDBJ whole genome shotgun (WGS) entry which is preliminary data.</text>
</comment>
<gene>
    <name evidence="1" type="ORF">RPERSI_LOCUS32848</name>
</gene>
<proteinExistence type="predicted"/>
<dbReference type="Proteomes" id="UP000789920">
    <property type="component" value="Unassembled WGS sequence"/>
</dbReference>
<accession>A0ACA9SLY1</accession>
<organism evidence="1 2">
    <name type="scientific">Racocetra persica</name>
    <dbReference type="NCBI Taxonomy" id="160502"/>
    <lineage>
        <taxon>Eukaryota</taxon>
        <taxon>Fungi</taxon>
        <taxon>Fungi incertae sedis</taxon>
        <taxon>Mucoromycota</taxon>
        <taxon>Glomeromycotina</taxon>
        <taxon>Glomeromycetes</taxon>
        <taxon>Diversisporales</taxon>
        <taxon>Gigasporaceae</taxon>
        <taxon>Racocetra</taxon>
    </lineage>
</organism>
<keyword evidence="2" id="KW-1185">Reference proteome</keyword>
<name>A0ACA9SLY1_9GLOM</name>
<evidence type="ECO:0000313" key="2">
    <source>
        <dbReference type="Proteomes" id="UP000789920"/>
    </source>
</evidence>